<keyword evidence="3" id="KW-1133">Transmembrane helix</keyword>
<evidence type="ECO:0000256" key="4">
    <source>
        <dbReference type="ARBA" id="ARBA00023136"/>
    </source>
</evidence>
<dbReference type="RefSeq" id="WP_307272484.1">
    <property type="nucleotide sequence ID" value="NZ_JAUSVX010000004.1"/>
</dbReference>
<keyword evidence="7" id="KW-1185">Reference proteome</keyword>
<sequence>MSGSGTWALRDARPVAIVVSALAHAALALTLSVVPAGTETRNDRPIEASLAPVPEVAPTPVDPSLESVETASVDEALTSSETSEVKPVETEEAVTAQAATQTPPTEVAAETPPTKAAPAETAEQPPPPETTPTEMAQAVEQQAPEEAPTELQAQAVAPVEVEPVVTTTAETATTVAAVTPPPARPVERPAKPTPRPKPPAAKREHEPAKPTLAALRPTTRSTRVVGGAPSDIGSSTTARAAGATQQEYGRLVRARAQSRFRSVGTARLTALIAFRVAADGSVVSSRVSRSSGDQVFDQRAVSTMQSLSLPPPPGGTYAAVLPFEQKFR</sequence>
<organism evidence="6 7">
    <name type="scientific">Labrys wisconsinensis</name>
    <dbReference type="NCBI Taxonomy" id="425677"/>
    <lineage>
        <taxon>Bacteria</taxon>
        <taxon>Pseudomonadati</taxon>
        <taxon>Pseudomonadota</taxon>
        <taxon>Alphaproteobacteria</taxon>
        <taxon>Hyphomicrobiales</taxon>
        <taxon>Xanthobacteraceae</taxon>
        <taxon>Labrys</taxon>
    </lineage>
</organism>
<evidence type="ECO:0000256" key="2">
    <source>
        <dbReference type="ARBA" id="ARBA00022692"/>
    </source>
</evidence>
<feature type="compositionally biased region" description="Low complexity" evidence="5">
    <location>
        <begin position="93"/>
        <end position="123"/>
    </location>
</feature>
<evidence type="ECO:0000256" key="1">
    <source>
        <dbReference type="ARBA" id="ARBA00004167"/>
    </source>
</evidence>
<evidence type="ECO:0000256" key="3">
    <source>
        <dbReference type="ARBA" id="ARBA00022989"/>
    </source>
</evidence>
<gene>
    <name evidence="6" type="ORF">QO011_002640</name>
</gene>
<evidence type="ECO:0000313" key="6">
    <source>
        <dbReference type="EMBL" id="MDQ0469624.1"/>
    </source>
</evidence>
<comment type="subcellular location">
    <subcellularLocation>
        <location evidence="1">Membrane</location>
        <topology evidence="1">Single-pass membrane protein</topology>
    </subcellularLocation>
</comment>
<comment type="caution">
    <text evidence="6">The sequence shown here is derived from an EMBL/GenBank/DDBJ whole genome shotgun (WGS) entry which is preliminary data.</text>
</comment>
<evidence type="ECO:0000313" key="7">
    <source>
        <dbReference type="Proteomes" id="UP001242480"/>
    </source>
</evidence>
<name>A0ABU0J5W6_9HYPH</name>
<dbReference type="Gene3D" id="3.30.1150.10">
    <property type="match status" value="1"/>
</dbReference>
<dbReference type="Proteomes" id="UP001242480">
    <property type="component" value="Unassembled WGS sequence"/>
</dbReference>
<keyword evidence="2" id="KW-0812">Transmembrane</keyword>
<dbReference type="PRINTS" id="PR01217">
    <property type="entry name" value="PRICHEXTENSN"/>
</dbReference>
<feature type="compositionally biased region" description="Low complexity" evidence="5">
    <location>
        <begin position="131"/>
        <end position="152"/>
    </location>
</feature>
<feature type="region of interest" description="Disordered" evidence="5">
    <location>
        <begin position="44"/>
        <end position="152"/>
    </location>
</feature>
<dbReference type="NCBIfam" id="TIGR01352">
    <property type="entry name" value="tonB_Cterm"/>
    <property type="match status" value="1"/>
</dbReference>
<dbReference type="Pfam" id="PF13103">
    <property type="entry name" value="TonB_2"/>
    <property type="match status" value="1"/>
</dbReference>
<feature type="region of interest" description="Disordered" evidence="5">
    <location>
        <begin position="179"/>
        <end position="246"/>
    </location>
</feature>
<reference evidence="6 7" key="1">
    <citation type="submission" date="2023-07" db="EMBL/GenBank/DDBJ databases">
        <title>Genomic Encyclopedia of Type Strains, Phase IV (KMG-IV): sequencing the most valuable type-strain genomes for metagenomic binning, comparative biology and taxonomic classification.</title>
        <authorList>
            <person name="Goeker M."/>
        </authorList>
    </citation>
    <scope>NUCLEOTIDE SEQUENCE [LARGE SCALE GENOMIC DNA]</scope>
    <source>
        <strain evidence="6 7">DSM 19619</strain>
    </source>
</reference>
<dbReference type="EMBL" id="JAUSVX010000004">
    <property type="protein sequence ID" value="MDQ0469624.1"/>
    <property type="molecule type" value="Genomic_DNA"/>
</dbReference>
<accession>A0ABU0J5W6</accession>
<dbReference type="InterPro" id="IPR006260">
    <property type="entry name" value="TonB/TolA_C"/>
</dbReference>
<protein>
    <submittedName>
        <fullName evidence="6">TonB family protein</fullName>
    </submittedName>
</protein>
<proteinExistence type="predicted"/>
<keyword evidence="4" id="KW-0472">Membrane</keyword>
<feature type="compositionally biased region" description="Low complexity" evidence="5">
    <location>
        <begin position="233"/>
        <end position="244"/>
    </location>
</feature>
<dbReference type="SUPFAM" id="SSF74653">
    <property type="entry name" value="TolA/TonB C-terminal domain"/>
    <property type="match status" value="1"/>
</dbReference>
<evidence type="ECO:0000256" key="5">
    <source>
        <dbReference type="SAM" id="MobiDB-lite"/>
    </source>
</evidence>